<protein>
    <submittedName>
        <fullName evidence="1">Uncharacterized protein</fullName>
    </submittedName>
</protein>
<accession>D1BW84</accession>
<dbReference type="Proteomes" id="UP000002255">
    <property type="component" value="Chromosome"/>
</dbReference>
<dbReference type="EMBL" id="CP001821">
    <property type="protein sequence ID" value="ACZ29587.1"/>
    <property type="molecule type" value="Genomic_DNA"/>
</dbReference>
<dbReference type="RefSeq" id="WP_012877331.1">
    <property type="nucleotide sequence ID" value="NC_013530.1"/>
</dbReference>
<sequence>MTPYVAQVIEATHQLDVLGGCAAVAEAEDLARTRNVPILDALRHVRDRVTAAPPTTTTTMKGDSL</sequence>
<dbReference type="AlphaFoldDB" id="D1BW84"/>
<gene>
    <name evidence="1" type="ordered locus">Xcel_0548</name>
</gene>
<keyword evidence="2" id="KW-1185">Reference proteome</keyword>
<evidence type="ECO:0000313" key="2">
    <source>
        <dbReference type="Proteomes" id="UP000002255"/>
    </source>
</evidence>
<proteinExistence type="predicted"/>
<dbReference type="HOGENOM" id="CLU_2848895_0_0_11"/>
<reference evidence="2" key="1">
    <citation type="submission" date="2009-11" db="EMBL/GenBank/DDBJ databases">
        <title>The complete chromosome of Xylanimonas cellulosilytica DSM 15894.</title>
        <authorList>
            <consortium name="US DOE Joint Genome Institute (JGI-PGF)"/>
            <person name="Lucas S."/>
            <person name="Copeland A."/>
            <person name="Lapidus A."/>
            <person name="Glavina del Rio T."/>
            <person name="Dalin E."/>
            <person name="Tice H."/>
            <person name="Bruce D."/>
            <person name="Goodwin L."/>
            <person name="Pitluck S."/>
            <person name="Kyrpides N."/>
            <person name="Mavromatis K."/>
            <person name="Ivanova N."/>
            <person name="Mikhailova N."/>
            <person name="Foster B."/>
            <person name="Clum A."/>
            <person name="Brettin T."/>
            <person name="Detter J.C."/>
            <person name="Han C."/>
            <person name="Larimer F."/>
            <person name="Land M."/>
            <person name="Hauser L."/>
            <person name="Markowitz V."/>
            <person name="Cheng J.F."/>
            <person name="Hugenholtz P."/>
            <person name="Woyke T."/>
            <person name="Wu D."/>
            <person name="Gehrich-Schroeter G."/>
            <person name="Schneider S."/>
            <person name="Pukall S.R."/>
            <person name="Klenk H.P."/>
            <person name="Eisen J.A."/>
        </authorList>
    </citation>
    <scope>NUCLEOTIDE SEQUENCE [LARGE SCALE GENOMIC DNA]</scope>
    <source>
        <strain evidence="2">DSM 15894 / CECT 5975 / LMG 20990 / XIL07</strain>
    </source>
</reference>
<dbReference type="KEGG" id="xce:Xcel_0548"/>
<reference evidence="1 2" key="2">
    <citation type="journal article" date="2010" name="Stand. Genomic Sci.">
        <title>Complete genome sequence of Xylanimonas cellulosilytica type strain (XIL07).</title>
        <authorList>
            <person name="Foster B."/>
            <person name="Pukall R."/>
            <person name="Abt B."/>
            <person name="Nolan M."/>
            <person name="Glavina Del Rio T."/>
            <person name="Chen F."/>
            <person name="Lucas S."/>
            <person name="Tice H."/>
            <person name="Pitluck S."/>
            <person name="Cheng J.-F."/>
            <person name="Chertkov O."/>
            <person name="Brettin T."/>
            <person name="Han C."/>
            <person name="Detter J.C."/>
            <person name="Bruce D."/>
            <person name="Goodwin L."/>
            <person name="Ivanova N."/>
            <person name="Mavromatis K."/>
            <person name="Pati A."/>
            <person name="Mikhailova N."/>
            <person name="Chen A."/>
            <person name="Palaniappan K."/>
            <person name="Land M."/>
            <person name="Hauser L."/>
            <person name="Chang Y.-J."/>
            <person name="Jeffries C.D."/>
            <person name="Chain P."/>
            <person name="Rohde M."/>
            <person name="Goeker M."/>
            <person name="Bristow J."/>
            <person name="Eisen J.A."/>
            <person name="Markowitz V."/>
            <person name="Hugenholtz P."/>
            <person name="Kyrpides N.C."/>
            <person name="Klenk H.-P."/>
            <person name="Lapidus A."/>
        </authorList>
    </citation>
    <scope>NUCLEOTIDE SEQUENCE [LARGE SCALE GENOMIC DNA]</scope>
    <source>
        <strain evidence="2">DSM 15894 / CECT 5975 / LMG 20990 / XIL07</strain>
    </source>
</reference>
<dbReference type="OrthoDB" id="9934560at2"/>
<name>D1BW84_XYLCX</name>
<evidence type="ECO:0000313" key="1">
    <source>
        <dbReference type="EMBL" id="ACZ29587.1"/>
    </source>
</evidence>
<organism evidence="1 2">
    <name type="scientific">Xylanimonas cellulosilytica (strain DSM 15894 / JCM 12276 / CECT 5975 / KCTC 9989 / LMG 20990 / NBRC 107835 / XIL07)</name>
    <dbReference type="NCBI Taxonomy" id="446471"/>
    <lineage>
        <taxon>Bacteria</taxon>
        <taxon>Bacillati</taxon>
        <taxon>Actinomycetota</taxon>
        <taxon>Actinomycetes</taxon>
        <taxon>Micrococcales</taxon>
        <taxon>Promicromonosporaceae</taxon>
        <taxon>Xylanimonas</taxon>
    </lineage>
</organism>
<dbReference type="STRING" id="446471.Xcel_0548"/>